<protein>
    <submittedName>
        <fullName evidence="4">Uncharacterized protein</fullName>
    </submittedName>
</protein>
<keyword evidence="1" id="KW-0175">Coiled coil</keyword>
<evidence type="ECO:0000313" key="4">
    <source>
        <dbReference type="EMBL" id="MFC3140798.1"/>
    </source>
</evidence>
<dbReference type="RefSeq" id="WP_248934639.1">
    <property type="nucleotide sequence ID" value="NZ_JAKILF010000001.1"/>
</dbReference>
<keyword evidence="5" id="KW-1185">Reference proteome</keyword>
<feature type="transmembrane region" description="Helical" evidence="3">
    <location>
        <begin position="65"/>
        <end position="88"/>
    </location>
</feature>
<organism evidence="4 5">
    <name type="scientific">Shewanella submarina</name>
    <dbReference type="NCBI Taxonomy" id="2016376"/>
    <lineage>
        <taxon>Bacteria</taxon>
        <taxon>Pseudomonadati</taxon>
        <taxon>Pseudomonadota</taxon>
        <taxon>Gammaproteobacteria</taxon>
        <taxon>Alteromonadales</taxon>
        <taxon>Shewanellaceae</taxon>
        <taxon>Shewanella</taxon>
    </lineage>
</organism>
<gene>
    <name evidence="4" type="ORF">ACFOE0_21825</name>
</gene>
<evidence type="ECO:0000256" key="3">
    <source>
        <dbReference type="SAM" id="Phobius"/>
    </source>
</evidence>
<feature type="region of interest" description="Disordered" evidence="2">
    <location>
        <begin position="182"/>
        <end position="209"/>
    </location>
</feature>
<sequence>MKFLKEWTGSVRKNFEQRLSNPLLGAFSISWVFFNWKAITVLLASNKEIEAKIEFLEQNYSDVNYLLWFPLMSSLTLTILLPWASYFVQSIQEFVNKKRSLKQIQYDTDLLKAKEELVTIQSKLEHVKASHELELEFSRREKEIILERDSKLAQHQFEKEHKIMENDFQQNAQRHQFEMEMERRSRELEIEERQQKHRFEMERDKRERELDLEERRQRNQFDMELEKYRMENEFEDRKQERQLQNELEKRNRELEVEKYKANRGVAA</sequence>
<evidence type="ECO:0000313" key="5">
    <source>
        <dbReference type="Proteomes" id="UP001595621"/>
    </source>
</evidence>
<name>A0ABV7GKF3_9GAMM</name>
<comment type="caution">
    <text evidence="4">The sequence shown here is derived from an EMBL/GenBank/DDBJ whole genome shotgun (WGS) entry which is preliminary data.</text>
</comment>
<reference evidence="5" key="1">
    <citation type="journal article" date="2019" name="Int. J. Syst. Evol. Microbiol.">
        <title>The Global Catalogue of Microorganisms (GCM) 10K type strain sequencing project: providing services to taxonomists for standard genome sequencing and annotation.</title>
        <authorList>
            <consortium name="The Broad Institute Genomics Platform"/>
            <consortium name="The Broad Institute Genome Sequencing Center for Infectious Disease"/>
            <person name="Wu L."/>
            <person name="Ma J."/>
        </authorList>
    </citation>
    <scope>NUCLEOTIDE SEQUENCE [LARGE SCALE GENOMIC DNA]</scope>
    <source>
        <strain evidence="5">KCTC 52277</strain>
    </source>
</reference>
<proteinExistence type="predicted"/>
<keyword evidence="3" id="KW-0812">Transmembrane</keyword>
<evidence type="ECO:0000256" key="1">
    <source>
        <dbReference type="SAM" id="Coils"/>
    </source>
</evidence>
<dbReference type="Proteomes" id="UP001595621">
    <property type="component" value="Unassembled WGS sequence"/>
</dbReference>
<feature type="coiled-coil region" evidence="1">
    <location>
        <begin position="39"/>
        <end position="66"/>
    </location>
</feature>
<feature type="compositionally biased region" description="Basic and acidic residues" evidence="2">
    <location>
        <begin position="230"/>
        <end position="260"/>
    </location>
</feature>
<dbReference type="EMBL" id="JBHRTD010000018">
    <property type="protein sequence ID" value="MFC3140798.1"/>
    <property type="molecule type" value="Genomic_DNA"/>
</dbReference>
<keyword evidence="3" id="KW-0472">Membrane</keyword>
<feature type="transmembrane region" description="Helical" evidence="3">
    <location>
        <begin position="21"/>
        <end position="45"/>
    </location>
</feature>
<feature type="region of interest" description="Disordered" evidence="2">
    <location>
        <begin position="230"/>
        <end position="267"/>
    </location>
</feature>
<accession>A0ABV7GKF3</accession>
<keyword evidence="3" id="KW-1133">Transmembrane helix</keyword>
<evidence type="ECO:0000256" key="2">
    <source>
        <dbReference type="SAM" id="MobiDB-lite"/>
    </source>
</evidence>